<comment type="caution">
    <text evidence="2">The sequence shown here is derived from an EMBL/GenBank/DDBJ whole genome shotgun (WGS) entry which is preliminary data.</text>
</comment>
<organism evidence="2 3">
    <name type="scientific">Paracerasibacillus soli</name>
    <dbReference type="NCBI Taxonomy" id="480284"/>
    <lineage>
        <taxon>Bacteria</taxon>
        <taxon>Bacillati</taxon>
        <taxon>Bacillota</taxon>
        <taxon>Bacilli</taxon>
        <taxon>Bacillales</taxon>
        <taxon>Bacillaceae</taxon>
        <taxon>Paracerasibacillus</taxon>
    </lineage>
</organism>
<keyword evidence="1" id="KW-0472">Membrane</keyword>
<evidence type="ECO:0000313" key="2">
    <source>
        <dbReference type="EMBL" id="MDY0408026.1"/>
    </source>
</evidence>
<evidence type="ECO:0000313" key="3">
    <source>
        <dbReference type="Proteomes" id="UP001275315"/>
    </source>
</evidence>
<keyword evidence="1" id="KW-0812">Transmembrane</keyword>
<reference evidence="2 3" key="1">
    <citation type="submission" date="2023-10" db="EMBL/GenBank/DDBJ databases">
        <title>Virgibacillus soli CC-YMP-6 genome.</title>
        <authorList>
            <person name="Miliotis G."/>
            <person name="Sengupta P."/>
            <person name="Hameed A."/>
            <person name="Chuvochina M."/>
            <person name="Mcdonagh F."/>
            <person name="Simpson A.C."/>
            <person name="Singh N.K."/>
            <person name="Rekha P.D."/>
            <person name="Raman K."/>
            <person name="Hugenholtz P."/>
            <person name="Venkateswaran K."/>
        </authorList>
    </citation>
    <scope>NUCLEOTIDE SEQUENCE [LARGE SCALE GENOMIC DNA]</scope>
    <source>
        <strain evidence="2 3">CC-YMP-6</strain>
    </source>
</reference>
<evidence type="ECO:0000256" key="1">
    <source>
        <dbReference type="SAM" id="Phobius"/>
    </source>
</evidence>
<dbReference type="EMBL" id="JAWDIQ010000001">
    <property type="protein sequence ID" value="MDY0408026.1"/>
    <property type="molecule type" value="Genomic_DNA"/>
</dbReference>
<protein>
    <submittedName>
        <fullName evidence="2">Energy-coupled thiamine transporter ThiT</fullName>
    </submittedName>
</protein>
<name>A0ABU5CQ82_9BACI</name>
<dbReference type="Proteomes" id="UP001275315">
    <property type="component" value="Unassembled WGS sequence"/>
</dbReference>
<accession>A0ABU5CQ82</accession>
<keyword evidence="1" id="KW-1133">Transmembrane helix</keyword>
<feature type="transmembrane region" description="Helical" evidence="1">
    <location>
        <begin position="41"/>
        <end position="61"/>
    </location>
</feature>
<feature type="transmembrane region" description="Helical" evidence="1">
    <location>
        <begin position="73"/>
        <end position="101"/>
    </location>
</feature>
<dbReference type="NCBIfam" id="TIGR02357">
    <property type="entry name" value="ECF_ThiT_YuaJ"/>
    <property type="match status" value="1"/>
</dbReference>
<dbReference type="InterPro" id="IPR012651">
    <property type="entry name" value="Thia_Transptr_ThiT"/>
</dbReference>
<keyword evidence="3" id="KW-1185">Reference proteome</keyword>
<proteinExistence type="predicted"/>
<gene>
    <name evidence="2" type="primary">thiT</name>
    <name evidence="2" type="ORF">RWD45_04635</name>
</gene>
<sequence>MIPIFLIAFRWGLKGGLLAGFLLGCLKLLFGGYILNPFQVLIEYGLAFTVLGFAGIFARKISEAVKDRQIKTYLSYITAGIILGSVLRFLCHLFAGVIFWAESTPEWLELLGMVIYV</sequence>
<feature type="transmembrane region" description="Helical" evidence="1">
    <location>
        <begin position="12"/>
        <end position="35"/>
    </location>
</feature>
<dbReference type="Pfam" id="PF09515">
    <property type="entry name" value="Thia_YuaJ"/>
    <property type="match status" value="1"/>
</dbReference>
<dbReference type="Gene3D" id="1.10.1760.20">
    <property type="match status" value="1"/>
</dbReference>